<evidence type="ECO:0000313" key="13">
    <source>
        <dbReference type="EMBL" id="HIT85243.1"/>
    </source>
</evidence>
<dbReference type="GO" id="GO:0019843">
    <property type="term" value="F:rRNA binding"/>
    <property type="evidence" value="ECO:0007669"/>
    <property type="project" value="UniProtKB-KW"/>
</dbReference>
<evidence type="ECO:0000256" key="8">
    <source>
        <dbReference type="ARBA" id="ARBA00022884"/>
    </source>
</evidence>
<dbReference type="PROSITE" id="PS51721">
    <property type="entry name" value="G_CP"/>
    <property type="match status" value="1"/>
</dbReference>
<evidence type="ECO:0000256" key="6">
    <source>
        <dbReference type="ARBA" id="ARBA00022801"/>
    </source>
</evidence>
<dbReference type="InterPro" id="IPR027417">
    <property type="entry name" value="P-loop_NTPase"/>
</dbReference>
<dbReference type="GO" id="GO:0046872">
    <property type="term" value="F:metal ion binding"/>
    <property type="evidence" value="ECO:0007669"/>
    <property type="project" value="UniProtKB-KW"/>
</dbReference>
<keyword evidence="3 10" id="KW-0479">Metal-binding</keyword>
<dbReference type="NCBIfam" id="TIGR00157">
    <property type="entry name" value="ribosome small subunit-dependent GTPase A"/>
    <property type="match status" value="1"/>
</dbReference>
<dbReference type="InterPro" id="IPR004881">
    <property type="entry name" value="Ribosome_biogen_GTPase_RsgA"/>
</dbReference>
<keyword evidence="8 10" id="KW-0694">RNA-binding</keyword>
<evidence type="ECO:0000256" key="3">
    <source>
        <dbReference type="ARBA" id="ARBA00022723"/>
    </source>
</evidence>
<dbReference type="PROSITE" id="PS50936">
    <property type="entry name" value="ENGC_GTPASE"/>
    <property type="match status" value="1"/>
</dbReference>
<evidence type="ECO:0000256" key="9">
    <source>
        <dbReference type="ARBA" id="ARBA00023134"/>
    </source>
</evidence>
<dbReference type="EMBL" id="DVLU01000047">
    <property type="protein sequence ID" value="HIT85243.1"/>
    <property type="molecule type" value="Genomic_DNA"/>
</dbReference>
<keyword evidence="9 10" id="KW-0342">GTP-binding</keyword>
<evidence type="ECO:0000256" key="10">
    <source>
        <dbReference type="HAMAP-Rule" id="MF_01820"/>
    </source>
</evidence>
<dbReference type="InterPro" id="IPR030378">
    <property type="entry name" value="G_CP_dom"/>
</dbReference>
<evidence type="ECO:0000313" key="14">
    <source>
        <dbReference type="Proteomes" id="UP000824165"/>
    </source>
</evidence>
<dbReference type="GO" id="GO:0042274">
    <property type="term" value="P:ribosomal small subunit biogenesis"/>
    <property type="evidence" value="ECO:0007669"/>
    <property type="project" value="UniProtKB-UniRule"/>
</dbReference>
<comment type="cofactor">
    <cofactor evidence="10">
        <name>Zn(2+)</name>
        <dbReference type="ChEBI" id="CHEBI:29105"/>
    </cofactor>
    <text evidence="10">Binds 1 zinc ion per subunit.</text>
</comment>
<evidence type="ECO:0000259" key="11">
    <source>
        <dbReference type="PROSITE" id="PS50936"/>
    </source>
</evidence>
<reference evidence="13" key="2">
    <citation type="journal article" date="2021" name="PeerJ">
        <title>Extensive microbial diversity within the chicken gut microbiome revealed by metagenomics and culture.</title>
        <authorList>
            <person name="Gilroy R."/>
            <person name="Ravi A."/>
            <person name="Getino M."/>
            <person name="Pursley I."/>
            <person name="Horton D.L."/>
            <person name="Alikhan N.F."/>
            <person name="Baker D."/>
            <person name="Gharbi K."/>
            <person name="Hall N."/>
            <person name="Watson M."/>
            <person name="Adriaenssens E.M."/>
            <person name="Foster-Nyarko E."/>
            <person name="Jarju S."/>
            <person name="Secka A."/>
            <person name="Antonio M."/>
            <person name="Oren A."/>
            <person name="Chaudhuri R.R."/>
            <person name="La Ragione R."/>
            <person name="Hildebrand F."/>
            <person name="Pallen M.J."/>
        </authorList>
    </citation>
    <scope>NUCLEOTIDE SEQUENCE</scope>
    <source>
        <strain evidence="13">CHK181-108</strain>
    </source>
</reference>
<sequence>MELNGIITKGVGGFYYVKTADGAEYECRARGLFRKEHITPMIGDRVAIEKSGGGKGYLIKIFERSSSLIRPPVANIDTMILVAAAAEPEPNLFLADKMLVNAEIGGITPVICINKSDLASRSDIEEIYGLAGYKVIAASAYTGEGLDELKSIIKGRVTAFAGLSGVGKSSLLGIITNEKLETGSVSEKIGRGRHTTRHVELFELPDGGYVLDTPGFGSLEVEGTDAGELWKYFPEMRNAAGECRFRGCSHINEPGCAVKALLDEGKMARSRYESYTELYEKLKQKKSWEK</sequence>
<feature type="domain" description="EngC GTPase" evidence="11">
    <location>
        <begin position="74"/>
        <end position="217"/>
    </location>
</feature>
<dbReference type="Pfam" id="PF16745">
    <property type="entry name" value="RsgA_N"/>
    <property type="match status" value="1"/>
</dbReference>
<dbReference type="PANTHER" id="PTHR32120">
    <property type="entry name" value="SMALL RIBOSOMAL SUBUNIT BIOGENESIS GTPASE RSGA"/>
    <property type="match status" value="1"/>
</dbReference>
<keyword evidence="7 10" id="KW-0862">Zinc</keyword>
<dbReference type="GO" id="GO:0003924">
    <property type="term" value="F:GTPase activity"/>
    <property type="evidence" value="ECO:0007669"/>
    <property type="project" value="UniProtKB-UniRule"/>
</dbReference>
<comment type="subcellular location">
    <subcellularLocation>
        <location evidence="10">Cytoplasm</location>
    </subcellularLocation>
</comment>
<feature type="binding site" evidence="10">
    <location>
        <position position="248"/>
    </location>
    <ligand>
        <name>Zn(2+)</name>
        <dbReference type="ChEBI" id="CHEBI:29105"/>
    </ligand>
</feature>
<comment type="subunit">
    <text evidence="10">Monomer. Associates with 30S ribosomal subunit, binds 16S rRNA.</text>
</comment>
<comment type="similarity">
    <text evidence="10">Belongs to the TRAFAC class YlqF/YawG GTPase family. RsgA subfamily.</text>
</comment>
<feature type="binding site" evidence="10">
    <location>
        <position position="243"/>
    </location>
    <ligand>
        <name>Zn(2+)</name>
        <dbReference type="ChEBI" id="CHEBI:29105"/>
    </ligand>
</feature>
<dbReference type="CDD" id="cd04466">
    <property type="entry name" value="S1_YloQ_GTPase"/>
    <property type="match status" value="1"/>
</dbReference>
<reference evidence="13" key="1">
    <citation type="submission" date="2020-10" db="EMBL/GenBank/DDBJ databases">
        <authorList>
            <person name="Gilroy R."/>
        </authorList>
    </citation>
    <scope>NUCLEOTIDE SEQUENCE</scope>
    <source>
        <strain evidence="13">CHK181-108</strain>
    </source>
</reference>
<organism evidence="13 14">
    <name type="scientific">Candidatus Ornithomonoglobus intestinigallinarum</name>
    <dbReference type="NCBI Taxonomy" id="2840894"/>
    <lineage>
        <taxon>Bacteria</taxon>
        <taxon>Bacillati</taxon>
        <taxon>Bacillota</taxon>
        <taxon>Clostridia</taxon>
        <taxon>Candidatus Ornithomonoglobus</taxon>
    </lineage>
</organism>
<name>A0A9D1H2W8_9FIRM</name>
<evidence type="ECO:0000256" key="1">
    <source>
        <dbReference type="ARBA" id="ARBA00022490"/>
    </source>
</evidence>
<dbReference type="Gene3D" id="3.40.50.300">
    <property type="entry name" value="P-loop containing nucleotide triphosphate hydrolases"/>
    <property type="match status" value="1"/>
</dbReference>
<feature type="binding site" evidence="10">
    <location>
        <position position="256"/>
    </location>
    <ligand>
        <name>Zn(2+)</name>
        <dbReference type="ChEBI" id="CHEBI:29105"/>
    </ligand>
</feature>
<proteinExistence type="inferred from homology"/>
<keyword evidence="4 10" id="KW-0699">rRNA-binding</keyword>
<dbReference type="InterPro" id="IPR010914">
    <property type="entry name" value="RsgA_GTPase_dom"/>
</dbReference>
<comment type="caution">
    <text evidence="13">The sequence shown here is derived from an EMBL/GenBank/DDBJ whole genome shotgun (WGS) entry which is preliminary data.</text>
</comment>
<feature type="binding site" evidence="10">
    <location>
        <begin position="162"/>
        <end position="170"/>
    </location>
    <ligand>
        <name>GTP</name>
        <dbReference type="ChEBI" id="CHEBI:37565"/>
    </ligand>
</feature>
<dbReference type="Gene3D" id="2.40.50.140">
    <property type="entry name" value="Nucleic acid-binding proteins"/>
    <property type="match status" value="1"/>
</dbReference>
<evidence type="ECO:0000259" key="12">
    <source>
        <dbReference type="PROSITE" id="PS51721"/>
    </source>
</evidence>
<keyword evidence="5 10" id="KW-0547">Nucleotide-binding</keyword>
<dbReference type="Proteomes" id="UP000824165">
    <property type="component" value="Unassembled WGS sequence"/>
</dbReference>
<evidence type="ECO:0000256" key="7">
    <source>
        <dbReference type="ARBA" id="ARBA00022833"/>
    </source>
</evidence>
<evidence type="ECO:0000256" key="4">
    <source>
        <dbReference type="ARBA" id="ARBA00022730"/>
    </source>
</evidence>
<dbReference type="GO" id="GO:0005525">
    <property type="term" value="F:GTP binding"/>
    <property type="evidence" value="ECO:0007669"/>
    <property type="project" value="UniProtKB-UniRule"/>
</dbReference>
<evidence type="ECO:0000256" key="2">
    <source>
        <dbReference type="ARBA" id="ARBA00022517"/>
    </source>
</evidence>
<feature type="binding site" evidence="10">
    <location>
        <begin position="114"/>
        <end position="117"/>
    </location>
    <ligand>
        <name>GTP</name>
        <dbReference type="ChEBI" id="CHEBI:37565"/>
    </ligand>
</feature>
<feature type="binding site" evidence="10">
    <location>
        <position position="250"/>
    </location>
    <ligand>
        <name>Zn(2+)</name>
        <dbReference type="ChEBI" id="CHEBI:29105"/>
    </ligand>
</feature>
<dbReference type="InterPro" id="IPR012340">
    <property type="entry name" value="NA-bd_OB-fold"/>
</dbReference>
<dbReference type="HAMAP" id="MF_01820">
    <property type="entry name" value="GTPase_RsgA"/>
    <property type="match status" value="1"/>
</dbReference>
<dbReference type="SUPFAM" id="SSF52540">
    <property type="entry name" value="P-loop containing nucleoside triphosphate hydrolases"/>
    <property type="match status" value="1"/>
</dbReference>
<dbReference type="PANTHER" id="PTHR32120:SF11">
    <property type="entry name" value="SMALL RIBOSOMAL SUBUNIT BIOGENESIS GTPASE RSGA 1, MITOCHONDRIAL-RELATED"/>
    <property type="match status" value="1"/>
</dbReference>
<keyword evidence="6 10" id="KW-0378">Hydrolase</keyword>
<comment type="function">
    <text evidence="10">One of several proteins that assist in the late maturation steps of the functional core of the 30S ribosomal subunit. Helps release RbfA from mature subunits. May play a role in the assembly of ribosomal proteins into the subunit. Circularly permuted GTPase that catalyzes slow GTP hydrolysis, GTPase activity is stimulated by the 30S ribosomal subunit.</text>
</comment>
<evidence type="ECO:0000256" key="5">
    <source>
        <dbReference type="ARBA" id="ARBA00022741"/>
    </source>
</evidence>
<dbReference type="InterPro" id="IPR031944">
    <property type="entry name" value="RsgA_N"/>
</dbReference>
<keyword evidence="1 10" id="KW-0963">Cytoplasm</keyword>
<gene>
    <name evidence="10 13" type="primary">rsgA</name>
    <name evidence="13" type="ORF">IAA60_04965</name>
</gene>
<accession>A0A9D1H2W8</accession>
<dbReference type="CDD" id="cd01854">
    <property type="entry name" value="YjeQ_EngC"/>
    <property type="match status" value="1"/>
</dbReference>
<dbReference type="EC" id="3.6.1.-" evidence="10"/>
<protein>
    <recommendedName>
        <fullName evidence="10">Small ribosomal subunit biogenesis GTPase RsgA</fullName>
        <ecNumber evidence="10">3.6.1.-</ecNumber>
    </recommendedName>
</protein>
<dbReference type="AlphaFoldDB" id="A0A9D1H2W8"/>
<dbReference type="GO" id="GO:0005737">
    <property type="term" value="C:cytoplasm"/>
    <property type="evidence" value="ECO:0007669"/>
    <property type="project" value="UniProtKB-SubCell"/>
</dbReference>
<dbReference type="SUPFAM" id="SSF50249">
    <property type="entry name" value="Nucleic acid-binding proteins"/>
    <property type="match status" value="1"/>
</dbReference>
<dbReference type="Pfam" id="PF03193">
    <property type="entry name" value="RsgA_GTPase"/>
    <property type="match status" value="1"/>
</dbReference>
<keyword evidence="2 10" id="KW-0690">Ribosome biogenesis</keyword>
<feature type="domain" description="CP-type G" evidence="12">
    <location>
        <begin position="65"/>
        <end position="219"/>
    </location>
</feature>
<dbReference type="Gene3D" id="1.10.40.50">
    <property type="entry name" value="Probable gtpase engc, domain 3"/>
    <property type="match status" value="1"/>
</dbReference>